<dbReference type="InterPro" id="IPR011545">
    <property type="entry name" value="DEAD/DEAH_box_helicase_dom"/>
</dbReference>
<dbReference type="InterPro" id="IPR027417">
    <property type="entry name" value="P-loop_NTPase"/>
</dbReference>
<dbReference type="AlphaFoldDB" id="A0A9W9G4S3"/>
<evidence type="ECO:0000256" key="5">
    <source>
        <dbReference type="ARBA" id="ARBA00022840"/>
    </source>
</evidence>
<dbReference type="InterPro" id="IPR050079">
    <property type="entry name" value="DEAD_box_RNA_helicase"/>
</dbReference>
<dbReference type="EMBL" id="JAPQKI010000001">
    <property type="protein sequence ID" value="KAJ5112024.1"/>
    <property type="molecule type" value="Genomic_DNA"/>
</dbReference>
<protein>
    <recommendedName>
        <fullName evidence="1">RNA helicase</fullName>
        <ecNumber evidence="1">3.6.4.13</ecNumber>
    </recommendedName>
</protein>
<evidence type="ECO:0000256" key="7">
    <source>
        <dbReference type="ARBA" id="ARBA00047984"/>
    </source>
</evidence>
<dbReference type="GO" id="GO:0003723">
    <property type="term" value="F:RNA binding"/>
    <property type="evidence" value="ECO:0007669"/>
    <property type="project" value="UniProtKB-KW"/>
</dbReference>
<keyword evidence="5" id="KW-0067">ATP-binding</keyword>
<accession>A0A9W9G4S3</accession>
<keyword evidence="4 9" id="KW-0347">Helicase</keyword>
<dbReference type="SMART" id="SM00487">
    <property type="entry name" value="DEXDc"/>
    <property type="match status" value="1"/>
</dbReference>
<keyword evidence="6" id="KW-0694">RNA-binding</keyword>
<dbReference type="PANTHER" id="PTHR47959:SF1">
    <property type="entry name" value="ATP-DEPENDENT RNA HELICASE DBPA"/>
    <property type="match status" value="1"/>
</dbReference>
<sequence>MEHISQHLAVWAADVSPNDDGLAVLGLRTDIVGSLRAYGLETPSALQKTASRLISNHRDLYVEAPSGQDRSETLVINLLRHIDTTSPTTQAIVLVFTDQLARELDTLVRAMGRQLAIKCHCCGSEDDPASDEKALVSGTAIVIGTAERLAHLCADGYLNKDGLKLLVLDDADDVLDTSMEHFLDIFHSVRGPHFQICLYYWDLSFQFQDWTFRRLVNSPVQIYGNLPV</sequence>
<evidence type="ECO:0000256" key="1">
    <source>
        <dbReference type="ARBA" id="ARBA00012552"/>
    </source>
</evidence>
<dbReference type="RefSeq" id="XP_056479797.1">
    <property type="nucleotide sequence ID" value="XM_056612573.1"/>
</dbReference>
<dbReference type="EC" id="3.6.4.13" evidence="1"/>
<feature type="domain" description="Helicase ATP-binding" evidence="8">
    <location>
        <begin position="51"/>
        <end position="228"/>
    </location>
</feature>
<dbReference type="PANTHER" id="PTHR47959">
    <property type="entry name" value="ATP-DEPENDENT RNA HELICASE RHLE-RELATED"/>
    <property type="match status" value="1"/>
</dbReference>
<evidence type="ECO:0000313" key="10">
    <source>
        <dbReference type="Proteomes" id="UP001149074"/>
    </source>
</evidence>
<keyword evidence="2" id="KW-0547">Nucleotide-binding</keyword>
<reference evidence="9" key="2">
    <citation type="journal article" date="2023" name="IMA Fungus">
        <title>Comparative genomic study of the Penicillium genus elucidates a diverse pangenome and 15 lateral gene transfer events.</title>
        <authorList>
            <person name="Petersen C."/>
            <person name="Sorensen T."/>
            <person name="Nielsen M.R."/>
            <person name="Sondergaard T.E."/>
            <person name="Sorensen J.L."/>
            <person name="Fitzpatrick D.A."/>
            <person name="Frisvad J.C."/>
            <person name="Nielsen K.L."/>
        </authorList>
    </citation>
    <scope>NUCLEOTIDE SEQUENCE</scope>
    <source>
        <strain evidence="9">IBT 30761</strain>
    </source>
</reference>
<dbReference type="GO" id="GO:0005524">
    <property type="term" value="F:ATP binding"/>
    <property type="evidence" value="ECO:0007669"/>
    <property type="project" value="UniProtKB-KW"/>
</dbReference>
<evidence type="ECO:0000256" key="2">
    <source>
        <dbReference type="ARBA" id="ARBA00022741"/>
    </source>
</evidence>
<dbReference type="GO" id="GO:0016787">
    <property type="term" value="F:hydrolase activity"/>
    <property type="evidence" value="ECO:0007669"/>
    <property type="project" value="UniProtKB-KW"/>
</dbReference>
<evidence type="ECO:0000256" key="3">
    <source>
        <dbReference type="ARBA" id="ARBA00022801"/>
    </source>
</evidence>
<dbReference type="InterPro" id="IPR014001">
    <property type="entry name" value="Helicase_ATP-bd"/>
</dbReference>
<gene>
    <name evidence="9" type="ORF">N7532_000069</name>
</gene>
<organism evidence="9 10">
    <name type="scientific">Penicillium argentinense</name>
    <dbReference type="NCBI Taxonomy" id="1131581"/>
    <lineage>
        <taxon>Eukaryota</taxon>
        <taxon>Fungi</taxon>
        <taxon>Dikarya</taxon>
        <taxon>Ascomycota</taxon>
        <taxon>Pezizomycotina</taxon>
        <taxon>Eurotiomycetes</taxon>
        <taxon>Eurotiomycetidae</taxon>
        <taxon>Eurotiales</taxon>
        <taxon>Aspergillaceae</taxon>
        <taxon>Penicillium</taxon>
    </lineage>
</organism>
<dbReference type="GO" id="GO:0003724">
    <property type="term" value="F:RNA helicase activity"/>
    <property type="evidence" value="ECO:0007669"/>
    <property type="project" value="UniProtKB-EC"/>
</dbReference>
<comment type="catalytic activity">
    <reaction evidence="7">
        <text>ATP + H2O = ADP + phosphate + H(+)</text>
        <dbReference type="Rhea" id="RHEA:13065"/>
        <dbReference type="ChEBI" id="CHEBI:15377"/>
        <dbReference type="ChEBI" id="CHEBI:15378"/>
        <dbReference type="ChEBI" id="CHEBI:30616"/>
        <dbReference type="ChEBI" id="CHEBI:43474"/>
        <dbReference type="ChEBI" id="CHEBI:456216"/>
        <dbReference type="EC" id="3.6.4.13"/>
    </reaction>
</comment>
<dbReference type="Proteomes" id="UP001149074">
    <property type="component" value="Unassembled WGS sequence"/>
</dbReference>
<dbReference type="PROSITE" id="PS51192">
    <property type="entry name" value="HELICASE_ATP_BIND_1"/>
    <property type="match status" value="1"/>
</dbReference>
<keyword evidence="10" id="KW-1185">Reference proteome</keyword>
<dbReference type="GeneID" id="81351552"/>
<comment type="caution">
    <text evidence="9">The sequence shown here is derived from an EMBL/GenBank/DDBJ whole genome shotgun (WGS) entry which is preliminary data.</text>
</comment>
<keyword evidence="3" id="KW-0378">Hydrolase</keyword>
<dbReference type="Pfam" id="PF00270">
    <property type="entry name" value="DEAD"/>
    <property type="match status" value="1"/>
</dbReference>
<reference evidence="9" key="1">
    <citation type="submission" date="2022-11" db="EMBL/GenBank/DDBJ databases">
        <authorList>
            <person name="Petersen C."/>
        </authorList>
    </citation>
    <scope>NUCLEOTIDE SEQUENCE</scope>
    <source>
        <strain evidence="9">IBT 30761</strain>
    </source>
</reference>
<dbReference type="GO" id="GO:0005829">
    <property type="term" value="C:cytosol"/>
    <property type="evidence" value="ECO:0007669"/>
    <property type="project" value="TreeGrafter"/>
</dbReference>
<proteinExistence type="predicted"/>
<dbReference type="Gene3D" id="3.40.50.300">
    <property type="entry name" value="P-loop containing nucleotide triphosphate hydrolases"/>
    <property type="match status" value="1"/>
</dbReference>
<dbReference type="SUPFAM" id="SSF52540">
    <property type="entry name" value="P-loop containing nucleoside triphosphate hydrolases"/>
    <property type="match status" value="1"/>
</dbReference>
<evidence type="ECO:0000259" key="8">
    <source>
        <dbReference type="PROSITE" id="PS51192"/>
    </source>
</evidence>
<evidence type="ECO:0000313" key="9">
    <source>
        <dbReference type="EMBL" id="KAJ5112024.1"/>
    </source>
</evidence>
<evidence type="ECO:0000256" key="4">
    <source>
        <dbReference type="ARBA" id="ARBA00022806"/>
    </source>
</evidence>
<name>A0A9W9G4S3_9EURO</name>
<evidence type="ECO:0000256" key="6">
    <source>
        <dbReference type="ARBA" id="ARBA00022884"/>
    </source>
</evidence>